<evidence type="ECO:0000256" key="1">
    <source>
        <dbReference type="SAM" id="Phobius"/>
    </source>
</evidence>
<sequence length="156" mass="17909">MRSCRFDSVISMSFSLDLELAYTILVRARVGSCVFELSYIYVSRLRLVAAARSNDYALIKTVALSAFCILSMFVCRLGMFSTVCRWFGPYLFVVGALRSFCHLFDLVEVILFVDLQFHHANPRRFQREPRAHMQSPMPKSHPTVLVCRQLNSTTAR</sequence>
<protein>
    <submittedName>
        <fullName evidence="2">Uncharacterized protein</fullName>
    </submittedName>
</protein>
<evidence type="ECO:0000313" key="3">
    <source>
        <dbReference type="Proteomes" id="UP000275078"/>
    </source>
</evidence>
<feature type="transmembrane region" description="Helical" evidence="1">
    <location>
        <begin position="62"/>
        <end position="83"/>
    </location>
</feature>
<proteinExistence type="predicted"/>
<reference evidence="2 3" key="1">
    <citation type="journal article" date="2018" name="Nat. Ecol. Evol.">
        <title>Pezizomycetes genomes reveal the molecular basis of ectomycorrhizal truffle lifestyle.</title>
        <authorList>
            <person name="Murat C."/>
            <person name="Payen T."/>
            <person name="Noel B."/>
            <person name="Kuo A."/>
            <person name="Morin E."/>
            <person name="Chen J."/>
            <person name="Kohler A."/>
            <person name="Krizsan K."/>
            <person name="Balestrini R."/>
            <person name="Da Silva C."/>
            <person name="Montanini B."/>
            <person name="Hainaut M."/>
            <person name="Levati E."/>
            <person name="Barry K.W."/>
            <person name="Belfiori B."/>
            <person name="Cichocki N."/>
            <person name="Clum A."/>
            <person name="Dockter R.B."/>
            <person name="Fauchery L."/>
            <person name="Guy J."/>
            <person name="Iotti M."/>
            <person name="Le Tacon F."/>
            <person name="Lindquist E.A."/>
            <person name="Lipzen A."/>
            <person name="Malagnac F."/>
            <person name="Mello A."/>
            <person name="Molinier V."/>
            <person name="Miyauchi S."/>
            <person name="Poulain J."/>
            <person name="Riccioni C."/>
            <person name="Rubini A."/>
            <person name="Sitrit Y."/>
            <person name="Splivallo R."/>
            <person name="Traeger S."/>
            <person name="Wang M."/>
            <person name="Zifcakova L."/>
            <person name="Wipf D."/>
            <person name="Zambonelli A."/>
            <person name="Paolocci F."/>
            <person name="Nowrousian M."/>
            <person name="Ottonello S."/>
            <person name="Baldrian P."/>
            <person name="Spatafora J.W."/>
            <person name="Henrissat B."/>
            <person name="Nagy L.G."/>
            <person name="Aury J.M."/>
            <person name="Wincker P."/>
            <person name="Grigoriev I.V."/>
            <person name="Bonfante P."/>
            <person name="Martin F.M."/>
        </authorList>
    </citation>
    <scope>NUCLEOTIDE SEQUENCE [LARGE SCALE GENOMIC DNA]</scope>
    <source>
        <strain evidence="2 3">RN42</strain>
    </source>
</reference>
<evidence type="ECO:0000313" key="2">
    <source>
        <dbReference type="EMBL" id="RPA81139.1"/>
    </source>
</evidence>
<dbReference type="EMBL" id="ML119682">
    <property type="protein sequence ID" value="RPA81139.1"/>
    <property type="molecule type" value="Genomic_DNA"/>
</dbReference>
<gene>
    <name evidence="2" type="ORF">BJ508DRAFT_117033</name>
</gene>
<keyword evidence="1" id="KW-0812">Transmembrane</keyword>
<keyword evidence="1" id="KW-0472">Membrane</keyword>
<feature type="transmembrane region" description="Helical" evidence="1">
    <location>
        <begin position="89"/>
        <end position="113"/>
    </location>
</feature>
<keyword evidence="1" id="KW-1133">Transmembrane helix</keyword>
<name>A0A3N4I507_ASCIM</name>
<keyword evidence="3" id="KW-1185">Reference proteome</keyword>
<dbReference type="AlphaFoldDB" id="A0A3N4I507"/>
<dbReference type="Proteomes" id="UP000275078">
    <property type="component" value="Unassembled WGS sequence"/>
</dbReference>
<accession>A0A3N4I507</accession>
<organism evidence="2 3">
    <name type="scientific">Ascobolus immersus RN42</name>
    <dbReference type="NCBI Taxonomy" id="1160509"/>
    <lineage>
        <taxon>Eukaryota</taxon>
        <taxon>Fungi</taxon>
        <taxon>Dikarya</taxon>
        <taxon>Ascomycota</taxon>
        <taxon>Pezizomycotina</taxon>
        <taxon>Pezizomycetes</taxon>
        <taxon>Pezizales</taxon>
        <taxon>Ascobolaceae</taxon>
        <taxon>Ascobolus</taxon>
    </lineage>
</organism>